<name>A0A1A8HRL4_NOTKU</name>
<sequence>FRWSIACSSKLLCLCLVPTHVCPRRCLYLNSTPVTSPLSFRLIDYFLRPTVL</sequence>
<feature type="chain" id="PRO_5008371395" evidence="1">
    <location>
        <begin position="24"/>
        <end position="52"/>
    </location>
</feature>
<protein>
    <submittedName>
        <fullName evidence="2">Uncharacterized protein</fullName>
    </submittedName>
</protein>
<dbReference type="AlphaFoldDB" id="A0A1A8HRL4"/>
<evidence type="ECO:0000313" key="2">
    <source>
        <dbReference type="EMBL" id="SBQ86193.1"/>
    </source>
</evidence>
<gene>
    <name evidence="2" type="primary">CU459095.1</name>
</gene>
<proteinExistence type="predicted"/>
<reference evidence="2" key="1">
    <citation type="submission" date="2016-05" db="EMBL/GenBank/DDBJ databases">
        <authorList>
            <person name="Lavstsen T."/>
            <person name="Jespersen J.S."/>
        </authorList>
    </citation>
    <scope>NUCLEOTIDE SEQUENCE</scope>
    <source>
        <tissue evidence="2">Brain</tissue>
    </source>
</reference>
<reference evidence="2" key="2">
    <citation type="submission" date="2016-06" db="EMBL/GenBank/DDBJ databases">
        <title>The genome of a short-lived fish provides insights into sex chromosome evolution and the genetic control of aging.</title>
        <authorList>
            <person name="Reichwald K."/>
            <person name="Felder M."/>
            <person name="Petzold A."/>
            <person name="Koch P."/>
            <person name="Groth M."/>
            <person name="Platzer M."/>
        </authorList>
    </citation>
    <scope>NUCLEOTIDE SEQUENCE</scope>
    <source>
        <tissue evidence="2">Brain</tissue>
    </source>
</reference>
<feature type="non-terminal residue" evidence="2">
    <location>
        <position position="1"/>
    </location>
</feature>
<accession>A0A1A8HRL4</accession>
<feature type="signal peptide" evidence="1">
    <location>
        <begin position="1"/>
        <end position="23"/>
    </location>
</feature>
<dbReference type="EMBL" id="HAED01000348">
    <property type="protein sequence ID" value="SBQ86193.1"/>
    <property type="molecule type" value="Transcribed_RNA"/>
</dbReference>
<organism evidence="2">
    <name type="scientific">Nothobranchius kuhntae</name>
    <name type="common">Beira killifish</name>
    <dbReference type="NCBI Taxonomy" id="321403"/>
    <lineage>
        <taxon>Eukaryota</taxon>
        <taxon>Metazoa</taxon>
        <taxon>Chordata</taxon>
        <taxon>Craniata</taxon>
        <taxon>Vertebrata</taxon>
        <taxon>Euteleostomi</taxon>
        <taxon>Actinopterygii</taxon>
        <taxon>Neopterygii</taxon>
        <taxon>Teleostei</taxon>
        <taxon>Neoteleostei</taxon>
        <taxon>Acanthomorphata</taxon>
        <taxon>Ovalentaria</taxon>
        <taxon>Atherinomorphae</taxon>
        <taxon>Cyprinodontiformes</taxon>
        <taxon>Nothobranchiidae</taxon>
        <taxon>Nothobranchius</taxon>
    </lineage>
</organism>
<keyword evidence="1" id="KW-0732">Signal</keyword>
<evidence type="ECO:0000256" key="1">
    <source>
        <dbReference type="SAM" id="SignalP"/>
    </source>
</evidence>